<feature type="region of interest" description="Disordered" evidence="1">
    <location>
        <begin position="94"/>
        <end position="136"/>
    </location>
</feature>
<proteinExistence type="predicted"/>
<reference evidence="2 3" key="1">
    <citation type="submission" date="2016-03" db="EMBL/GenBank/DDBJ databases">
        <title>Whole genome sequencing of Grifola frondosa 9006-11.</title>
        <authorList>
            <person name="Min B."/>
            <person name="Park H."/>
            <person name="Kim J.-G."/>
            <person name="Cho H."/>
            <person name="Oh Y.-L."/>
            <person name="Kong W.-S."/>
            <person name="Choi I.-G."/>
        </authorList>
    </citation>
    <scope>NUCLEOTIDE SEQUENCE [LARGE SCALE GENOMIC DNA]</scope>
    <source>
        <strain evidence="2 3">9006-11</strain>
    </source>
</reference>
<comment type="caution">
    <text evidence="2">The sequence shown here is derived from an EMBL/GenBank/DDBJ whole genome shotgun (WGS) entry which is preliminary data.</text>
</comment>
<evidence type="ECO:0000256" key="1">
    <source>
        <dbReference type="SAM" id="MobiDB-lite"/>
    </source>
</evidence>
<keyword evidence="3" id="KW-1185">Reference proteome</keyword>
<gene>
    <name evidence="2" type="ORF">A0H81_13149</name>
</gene>
<evidence type="ECO:0000313" key="3">
    <source>
        <dbReference type="Proteomes" id="UP000092993"/>
    </source>
</evidence>
<protein>
    <submittedName>
        <fullName evidence="2">Uncharacterized protein</fullName>
    </submittedName>
</protein>
<accession>A0A1C7LQ96</accession>
<dbReference type="AlphaFoldDB" id="A0A1C7LQ96"/>
<evidence type="ECO:0000313" key="2">
    <source>
        <dbReference type="EMBL" id="OBZ66862.1"/>
    </source>
</evidence>
<sequence length="265" mass="29161">MLDTSGIDRTTVGLLGAPALAGVFVGEFKSENRSPVSAPNVRLRQFGTSIKDTLPAAFLSSINHHRRSRSPARHDTMTAIGSVFLGDVQRQRILASSSPPSSPPPHISSSATTHSFSDVDLDLDDDPKPKVSPPTIPPVLSLDLRVRWLETLLYGARPDLNERKSAAKGQQLKDGETLTRSAEDLQRRLDAVVQTNDGLKRFMDRYDQYAHLLTPSFALSGTLPSLPTYENMTPSELEAFLTEMEPDIRAADRDLREIKIMESKG</sequence>
<dbReference type="EMBL" id="LUGG01000027">
    <property type="protein sequence ID" value="OBZ66862.1"/>
    <property type="molecule type" value="Genomic_DNA"/>
</dbReference>
<dbReference type="Proteomes" id="UP000092993">
    <property type="component" value="Unassembled WGS sequence"/>
</dbReference>
<name>A0A1C7LQ96_GRIFR</name>
<organism evidence="2 3">
    <name type="scientific">Grifola frondosa</name>
    <name type="common">Maitake</name>
    <name type="synonym">Polyporus frondosus</name>
    <dbReference type="NCBI Taxonomy" id="5627"/>
    <lineage>
        <taxon>Eukaryota</taxon>
        <taxon>Fungi</taxon>
        <taxon>Dikarya</taxon>
        <taxon>Basidiomycota</taxon>
        <taxon>Agaricomycotina</taxon>
        <taxon>Agaricomycetes</taxon>
        <taxon>Polyporales</taxon>
        <taxon>Grifolaceae</taxon>
        <taxon>Grifola</taxon>
    </lineage>
</organism>
<dbReference type="OrthoDB" id="16729at2759"/>
<dbReference type="STRING" id="5627.A0A1C7LQ96"/>